<dbReference type="InterPro" id="IPR023397">
    <property type="entry name" value="SAM-dep_MeTrfase_MraW_recog"/>
</dbReference>
<keyword evidence="2 6" id="KW-0698">rRNA processing</keyword>
<evidence type="ECO:0000256" key="5">
    <source>
        <dbReference type="ARBA" id="ARBA00022691"/>
    </source>
</evidence>
<proteinExistence type="inferred from homology"/>
<evidence type="ECO:0000256" key="3">
    <source>
        <dbReference type="ARBA" id="ARBA00022603"/>
    </source>
</evidence>
<dbReference type="PANTHER" id="PTHR11265:SF0">
    <property type="entry name" value="12S RRNA N4-METHYLCYTIDINE METHYLTRANSFERASE"/>
    <property type="match status" value="1"/>
</dbReference>
<dbReference type="GO" id="GO:0070475">
    <property type="term" value="P:rRNA base methylation"/>
    <property type="evidence" value="ECO:0007669"/>
    <property type="project" value="UniProtKB-UniRule"/>
</dbReference>
<protein>
    <recommendedName>
        <fullName evidence="6">Ribosomal RNA small subunit methyltransferase H</fullName>
        <ecNumber evidence="6">2.1.1.199</ecNumber>
    </recommendedName>
    <alternativeName>
        <fullName evidence="6">16S rRNA m(4)C1402 methyltransferase</fullName>
    </alternativeName>
    <alternativeName>
        <fullName evidence="6">rRNA (cytosine-N(4)-)-methyltransferase RsmH</fullName>
    </alternativeName>
</protein>
<keyword evidence="5 6" id="KW-0949">S-adenosyl-L-methionine</keyword>
<dbReference type="STRING" id="1561003.Ark11_0627"/>
<dbReference type="HAMAP" id="MF_01007">
    <property type="entry name" value="16SrRNA_methyltr_H"/>
    <property type="match status" value="1"/>
</dbReference>
<dbReference type="Pfam" id="PF01795">
    <property type="entry name" value="Methyltransf_5"/>
    <property type="match status" value="1"/>
</dbReference>
<feature type="binding site" evidence="6">
    <location>
        <begin position="35"/>
        <end position="37"/>
    </location>
    <ligand>
        <name>S-adenosyl-L-methionine</name>
        <dbReference type="ChEBI" id="CHEBI:59789"/>
    </ligand>
</feature>
<dbReference type="RefSeq" id="WP_157722249.1">
    <property type="nucleotide sequence ID" value="NZ_FLSL01000085.1"/>
</dbReference>
<feature type="binding site" evidence="6">
    <location>
        <position position="55"/>
    </location>
    <ligand>
        <name>S-adenosyl-L-methionine</name>
        <dbReference type="ChEBI" id="CHEBI:59789"/>
    </ligand>
</feature>
<dbReference type="EC" id="2.1.1.199" evidence="6"/>
<dbReference type="Proteomes" id="UP000198651">
    <property type="component" value="Chromosome I"/>
</dbReference>
<reference evidence="8" key="1">
    <citation type="submission" date="2015-11" db="EMBL/GenBank/DDBJ databases">
        <authorList>
            <person name="Seth-Smith H.M.B."/>
        </authorList>
    </citation>
    <scope>NUCLEOTIDE SEQUENCE [LARGE SCALE GENOMIC DNA]</scope>
    <source>
        <strain evidence="8">2013Ark11</strain>
    </source>
</reference>
<dbReference type="AlphaFoldDB" id="A0A0S4M112"/>
<sequence length="307" mass="34294">MADKYTHNSVLCHLVISHLSKHPASMVVDATFGRGGHSRAILSVLPADGRLWAFDRDPFAAESASLIDDGRFVFIHSRFSQLRQQLLALGVNSVSDIVMDLGVSSPQIDDPDRGFSFLRNGPLDMRMDCCGQSASEWISTASILEMSSVFKSYGEERFAKRIAAEIDCERKKNPITTTGQLASLISRVVPFTEKGKHPATRVFQSIRIHINNELEELESALQQSCSLLVRGGRLIVISFHSLEDRIVKQFIRSMSKPNVARNLPLRESDMPSPSMKIIGKFRPDDDEIGGNRRSRSAILRVAEKIWE</sequence>
<accession>A0A0S4M112</accession>
<dbReference type="EMBL" id="LN906597">
    <property type="protein sequence ID" value="CUT17463.1"/>
    <property type="molecule type" value="Genomic_DNA"/>
</dbReference>
<feature type="binding site" evidence="6">
    <location>
        <position position="100"/>
    </location>
    <ligand>
        <name>S-adenosyl-L-methionine</name>
        <dbReference type="ChEBI" id="CHEBI:59789"/>
    </ligand>
</feature>
<dbReference type="PIRSF" id="PIRSF004486">
    <property type="entry name" value="MraW"/>
    <property type="match status" value="1"/>
</dbReference>
<keyword evidence="3 6" id="KW-0489">Methyltransferase</keyword>
<gene>
    <name evidence="6 7" type="primary">rsmH</name>
    <name evidence="7" type="ORF">Ark11_0627</name>
</gene>
<dbReference type="InterPro" id="IPR029063">
    <property type="entry name" value="SAM-dependent_MTases_sf"/>
</dbReference>
<comment type="function">
    <text evidence="6">Specifically methylates the N4 position of cytidine in position 1402 (C1402) of 16S rRNA.</text>
</comment>
<evidence type="ECO:0000256" key="2">
    <source>
        <dbReference type="ARBA" id="ARBA00022552"/>
    </source>
</evidence>
<evidence type="ECO:0000313" key="8">
    <source>
        <dbReference type="Proteomes" id="UP000198651"/>
    </source>
</evidence>
<dbReference type="PATRIC" id="fig|1561003.3.peg.631"/>
<dbReference type="NCBIfam" id="TIGR00006">
    <property type="entry name" value="16S rRNA (cytosine(1402)-N(4))-methyltransferase RsmH"/>
    <property type="match status" value="1"/>
</dbReference>
<dbReference type="SUPFAM" id="SSF81799">
    <property type="entry name" value="Putative methyltransferase TM0872, insert domain"/>
    <property type="match status" value="1"/>
</dbReference>
<evidence type="ECO:0000256" key="6">
    <source>
        <dbReference type="HAMAP-Rule" id="MF_01007"/>
    </source>
</evidence>
<dbReference type="SUPFAM" id="SSF53335">
    <property type="entry name" value="S-adenosyl-L-methionine-dependent methyltransferases"/>
    <property type="match status" value="1"/>
</dbReference>
<evidence type="ECO:0000313" key="7">
    <source>
        <dbReference type="EMBL" id="CUT17463.1"/>
    </source>
</evidence>
<name>A0A0S4M112_9BURK</name>
<keyword evidence="8" id="KW-1185">Reference proteome</keyword>
<comment type="similarity">
    <text evidence="1 6">Belongs to the methyltransferase superfamily. RsmH family.</text>
</comment>
<feature type="binding site" evidence="6">
    <location>
        <position position="107"/>
    </location>
    <ligand>
        <name>S-adenosyl-L-methionine</name>
        <dbReference type="ChEBI" id="CHEBI:59789"/>
    </ligand>
</feature>
<dbReference type="Gene3D" id="3.40.50.150">
    <property type="entry name" value="Vaccinia Virus protein VP39"/>
    <property type="match status" value="1"/>
</dbReference>
<comment type="catalytic activity">
    <reaction evidence="6">
        <text>cytidine(1402) in 16S rRNA + S-adenosyl-L-methionine = N(4)-methylcytidine(1402) in 16S rRNA + S-adenosyl-L-homocysteine + H(+)</text>
        <dbReference type="Rhea" id="RHEA:42928"/>
        <dbReference type="Rhea" id="RHEA-COMP:10286"/>
        <dbReference type="Rhea" id="RHEA-COMP:10287"/>
        <dbReference type="ChEBI" id="CHEBI:15378"/>
        <dbReference type="ChEBI" id="CHEBI:57856"/>
        <dbReference type="ChEBI" id="CHEBI:59789"/>
        <dbReference type="ChEBI" id="CHEBI:74506"/>
        <dbReference type="ChEBI" id="CHEBI:82748"/>
        <dbReference type="EC" id="2.1.1.199"/>
    </reaction>
</comment>
<keyword evidence="6" id="KW-0963">Cytoplasm</keyword>
<dbReference type="GO" id="GO:0071424">
    <property type="term" value="F:rRNA (cytosine-N4-)-methyltransferase activity"/>
    <property type="evidence" value="ECO:0007669"/>
    <property type="project" value="UniProtKB-UniRule"/>
</dbReference>
<evidence type="ECO:0000256" key="1">
    <source>
        <dbReference type="ARBA" id="ARBA00010396"/>
    </source>
</evidence>
<keyword evidence="4 6" id="KW-0808">Transferase</keyword>
<dbReference type="PANTHER" id="PTHR11265">
    <property type="entry name" value="S-ADENOSYL-METHYLTRANSFERASE MRAW"/>
    <property type="match status" value="1"/>
</dbReference>
<evidence type="ECO:0000256" key="4">
    <source>
        <dbReference type="ARBA" id="ARBA00022679"/>
    </source>
</evidence>
<dbReference type="OrthoDB" id="9806637at2"/>
<comment type="subcellular location">
    <subcellularLocation>
        <location evidence="6">Cytoplasm</location>
    </subcellularLocation>
</comment>
<organism evidence="7 8">
    <name type="scientific">Candidatus Ichthyocystis hellenicum</name>
    <dbReference type="NCBI Taxonomy" id="1561003"/>
    <lineage>
        <taxon>Bacteria</taxon>
        <taxon>Pseudomonadati</taxon>
        <taxon>Pseudomonadota</taxon>
        <taxon>Betaproteobacteria</taxon>
        <taxon>Burkholderiales</taxon>
        <taxon>Candidatus Ichthyocystis</taxon>
    </lineage>
</organism>
<dbReference type="GO" id="GO:0005737">
    <property type="term" value="C:cytoplasm"/>
    <property type="evidence" value="ECO:0007669"/>
    <property type="project" value="UniProtKB-SubCell"/>
</dbReference>
<dbReference type="InterPro" id="IPR002903">
    <property type="entry name" value="RsmH"/>
</dbReference>
<dbReference type="Gene3D" id="1.10.150.170">
    <property type="entry name" value="Putative methyltransferase TM0872, insert domain"/>
    <property type="match status" value="1"/>
</dbReference>
<feature type="binding site" evidence="6">
    <location>
        <position position="79"/>
    </location>
    <ligand>
        <name>S-adenosyl-L-methionine</name>
        <dbReference type="ChEBI" id="CHEBI:59789"/>
    </ligand>
</feature>